<keyword evidence="3" id="KW-0479">Metal-binding</keyword>
<dbReference type="GO" id="GO:0046872">
    <property type="term" value="F:metal ion binding"/>
    <property type="evidence" value="ECO:0007669"/>
    <property type="project" value="UniProtKB-KW"/>
</dbReference>
<evidence type="ECO:0000256" key="4">
    <source>
        <dbReference type="ARBA" id="ARBA00022837"/>
    </source>
</evidence>
<dbReference type="InterPro" id="IPR036820">
    <property type="entry name" value="Archease_dom_sf"/>
</dbReference>
<organism evidence="6 7">
    <name type="scientific">Thermasporomyces composti</name>
    <dbReference type="NCBI Taxonomy" id="696763"/>
    <lineage>
        <taxon>Bacteria</taxon>
        <taxon>Bacillati</taxon>
        <taxon>Actinomycetota</taxon>
        <taxon>Actinomycetes</taxon>
        <taxon>Propionibacteriales</taxon>
        <taxon>Nocardioidaceae</taxon>
        <taxon>Thermasporomyces</taxon>
    </lineage>
</organism>
<dbReference type="InterPro" id="IPR002804">
    <property type="entry name" value="Archease"/>
</dbReference>
<gene>
    <name evidence="6" type="ORF">DFJ64_1013</name>
</gene>
<accession>A0A3D9V637</accession>
<proteinExistence type="inferred from homology"/>
<protein>
    <submittedName>
        <fullName evidence="6">SHS2 domain-containing protein</fullName>
    </submittedName>
</protein>
<evidence type="ECO:0000313" key="7">
    <source>
        <dbReference type="Proteomes" id="UP000256485"/>
    </source>
</evidence>
<dbReference type="OrthoDB" id="3827441at2"/>
<dbReference type="Gene3D" id="3.55.10.10">
    <property type="entry name" value="Archease domain"/>
    <property type="match status" value="1"/>
</dbReference>
<evidence type="ECO:0000259" key="5">
    <source>
        <dbReference type="Pfam" id="PF01951"/>
    </source>
</evidence>
<reference evidence="6 7" key="1">
    <citation type="submission" date="2018-08" db="EMBL/GenBank/DDBJ databases">
        <title>Sequencing the genomes of 1000 actinobacteria strains.</title>
        <authorList>
            <person name="Klenk H.-P."/>
        </authorList>
    </citation>
    <scope>NUCLEOTIDE SEQUENCE [LARGE SCALE GENOMIC DNA]</scope>
    <source>
        <strain evidence="6 7">DSM 22891</strain>
    </source>
</reference>
<dbReference type="Pfam" id="PF01951">
    <property type="entry name" value="Archease"/>
    <property type="match status" value="1"/>
</dbReference>
<evidence type="ECO:0000256" key="2">
    <source>
        <dbReference type="ARBA" id="ARBA00022694"/>
    </source>
</evidence>
<dbReference type="InterPro" id="IPR023572">
    <property type="entry name" value="Archease_dom"/>
</dbReference>
<dbReference type="AlphaFoldDB" id="A0A3D9V637"/>
<dbReference type="PANTHER" id="PTHR12682">
    <property type="entry name" value="ARCHEASE"/>
    <property type="match status" value="1"/>
</dbReference>
<comment type="similarity">
    <text evidence="1">Belongs to the archease family.</text>
</comment>
<comment type="caution">
    <text evidence="6">The sequence shown here is derived from an EMBL/GenBank/DDBJ whole genome shotgun (WGS) entry which is preliminary data.</text>
</comment>
<dbReference type="PANTHER" id="PTHR12682:SF11">
    <property type="entry name" value="PROTEIN ARCHEASE"/>
    <property type="match status" value="1"/>
</dbReference>
<evidence type="ECO:0000313" key="6">
    <source>
        <dbReference type="EMBL" id="REF35630.1"/>
    </source>
</evidence>
<keyword evidence="4" id="KW-0106">Calcium</keyword>
<dbReference type="SUPFAM" id="SSF69819">
    <property type="entry name" value="MTH1598-like"/>
    <property type="match status" value="1"/>
</dbReference>
<dbReference type="RefSeq" id="WP_115849381.1">
    <property type="nucleotide sequence ID" value="NZ_QTUC01000001.1"/>
</dbReference>
<dbReference type="Proteomes" id="UP000256485">
    <property type="component" value="Unassembled WGS sequence"/>
</dbReference>
<evidence type="ECO:0000256" key="1">
    <source>
        <dbReference type="ARBA" id="ARBA00007963"/>
    </source>
</evidence>
<keyword evidence="7" id="KW-1185">Reference proteome</keyword>
<dbReference type="EMBL" id="QTUC01000001">
    <property type="protein sequence ID" value="REF35630.1"/>
    <property type="molecule type" value="Genomic_DNA"/>
</dbReference>
<evidence type="ECO:0000256" key="3">
    <source>
        <dbReference type="ARBA" id="ARBA00022723"/>
    </source>
</evidence>
<feature type="domain" description="Archease" evidence="5">
    <location>
        <begin position="7"/>
        <end position="137"/>
    </location>
</feature>
<keyword evidence="2" id="KW-0819">tRNA processing</keyword>
<sequence>MDSGHRAVPHTADIRIEAWAPTREECVAQAVRGLVESFADVSRAVPTDTTTFEVTAETVEDRLVAVLDEVLFLLDTQDVLPLSAVIEPTDGGDTVRFEVTGLDQVELVGAAPKAISLHELRIEEGPDGWSCGVTVDV</sequence>
<name>A0A3D9V637_THECX</name>
<dbReference type="GO" id="GO:0008033">
    <property type="term" value="P:tRNA processing"/>
    <property type="evidence" value="ECO:0007669"/>
    <property type="project" value="UniProtKB-KW"/>
</dbReference>